<protein>
    <submittedName>
        <fullName evidence="11">ABC transporter permease</fullName>
    </submittedName>
</protein>
<dbReference type="InterPro" id="IPR025857">
    <property type="entry name" value="MacB_PCD"/>
</dbReference>
<feature type="transmembrane region" description="Helical" evidence="9">
    <location>
        <begin position="365"/>
        <end position="386"/>
    </location>
</feature>
<dbReference type="RefSeq" id="WP_321565259.1">
    <property type="nucleotide sequence ID" value="NZ_CP139558.1"/>
</dbReference>
<evidence type="ECO:0000256" key="4">
    <source>
        <dbReference type="ARBA" id="ARBA00022989"/>
    </source>
</evidence>
<feature type="transmembrane region" description="Helical" evidence="9">
    <location>
        <begin position="766"/>
        <end position="786"/>
    </location>
</feature>
<evidence type="ECO:0000256" key="9">
    <source>
        <dbReference type="SAM" id="Phobius"/>
    </source>
</evidence>
<reference evidence="11 12" key="1">
    <citation type="submission" date="2023-11" db="EMBL/GenBank/DDBJ databases">
        <title>Analysis of the Genomes of Mucilaginibacter gossypii cycad 4 and M. sabulilitoris SNA2: microbes with the potential for plant growth promotion.</title>
        <authorList>
            <person name="Hirsch A.M."/>
            <person name="Humm E."/>
            <person name="Rubbi M."/>
            <person name="Del Vecchio G."/>
            <person name="Ha S.M."/>
            <person name="Pellegrini M."/>
            <person name="Gunsalus R.P."/>
        </authorList>
    </citation>
    <scope>NUCLEOTIDE SEQUENCE [LARGE SCALE GENOMIC DNA]</scope>
    <source>
        <strain evidence="11 12">SNA2</strain>
    </source>
</reference>
<comment type="subcellular location">
    <subcellularLocation>
        <location evidence="1">Cell membrane</location>
        <topology evidence="1">Multi-pass membrane protein</topology>
    </subcellularLocation>
</comment>
<evidence type="ECO:0000256" key="5">
    <source>
        <dbReference type="ARBA" id="ARBA00023015"/>
    </source>
</evidence>
<organism evidence="11 12">
    <name type="scientific">Mucilaginibacter sabulilitoris</name>
    <dbReference type="NCBI Taxonomy" id="1173583"/>
    <lineage>
        <taxon>Bacteria</taxon>
        <taxon>Pseudomonadati</taxon>
        <taxon>Bacteroidota</taxon>
        <taxon>Sphingobacteriia</taxon>
        <taxon>Sphingobacteriales</taxon>
        <taxon>Sphingobacteriaceae</taxon>
        <taxon>Mucilaginibacter</taxon>
    </lineage>
</organism>
<feature type="transmembrane region" description="Helical" evidence="9">
    <location>
        <begin position="716"/>
        <end position="734"/>
    </location>
</feature>
<feature type="transmembrane region" description="Helical" evidence="9">
    <location>
        <begin position="1010"/>
        <end position="1033"/>
    </location>
</feature>
<gene>
    <name evidence="11" type="ORF">SNE25_11555</name>
</gene>
<dbReference type="PROSITE" id="PS01124">
    <property type="entry name" value="HTH_ARAC_FAMILY_2"/>
    <property type="match status" value="1"/>
</dbReference>
<accession>A0ABZ0TTR3</accession>
<evidence type="ECO:0000256" key="2">
    <source>
        <dbReference type="ARBA" id="ARBA00022475"/>
    </source>
</evidence>
<evidence type="ECO:0000256" key="1">
    <source>
        <dbReference type="ARBA" id="ARBA00004651"/>
    </source>
</evidence>
<evidence type="ECO:0000313" key="12">
    <source>
        <dbReference type="Proteomes" id="UP001324380"/>
    </source>
</evidence>
<dbReference type="Gene3D" id="1.10.10.60">
    <property type="entry name" value="Homeodomain-like"/>
    <property type="match status" value="1"/>
</dbReference>
<proteinExistence type="predicted"/>
<keyword evidence="4 9" id="KW-1133">Transmembrane helix</keyword>
<keyword evidence="6" id="KW-0238">DNA-binding</keyword>
<feature type="transmembrane region" description="Helical" evidence="9">
    <location>
        <begin position="93"/>
        <end position="116"/>
    </location>
</feature>
<evidence type="ECO:0000256" key="3">
    <source>
        <dbReference type="ARBA" id="ARBA00022692"/>
    </source>
</evidence>
<name>A0ABZ0TTR3_9SPHI</name>
<keyword evidence="8" id="KW-0804">Transcription</keyword>
<evidence type="ECO:0000259" key="10">
    <source>
        <dbReference type="PROSITE" id="PS01124"/>
    </source>
</evidence>
<keyword evidence="3 9" id="KW-0812">Transmembrane</keyword>
<evidence type="ECO:0000256" key="7">
    <source>
        <dbReference type="ARBA" id="ARBA00023136"/>
    </source>
</evidence>
<dbReference type="PANTHER" id="PTHR30572">
    <property type="entry name" value="MEMBRANE COMPONENT OF TRANSPORTER-RELATED"/>
    <property type="match status" value="1"/>
</dbReference>
<dbReference type="Pfam" id="PF02687">
    <property type="entry name" value="FtsX"/>
    <property type="match status" value="2"/>
</dbReference>
<evidence type="ECO:0000256" key="6">
    <source>
        <dbReference type="ARBA" id="ARBA00023125"/>
    </source>
</evidence>
<feature type="transmembrane region" description="Helical" evidence="9">
    <location>
        <begin position="41"/>
        <end position="73"/>
    </location>
</feature>
<evidence type="ECO:0000313" key="11">
    <source>
        <dbReference type="EMBL" id="WPU96156.1"/>
    </source>
</evidence>
<dbReference type="SUPFAM" id="SSF46689">
    <property type="entry name" value="Homeodomain-like"/>
    <property type="match status" value="1"/>
</dbReference>
<evidence type="ECO:0000256" key="8">
    <source>
        <dbReference type="ARBA" id="ARBA00023163"/>
    </source>
</evidence>
<dbReference type="InterPro" id="IPR003838">
    <property type="entry name" value="ABC3_permease_C"/>
</dbReference>
<feature type="domain" description="HTH araC/xylS-type" evidence="10">
    <location>
        <begin position="202"/>
        <end position="306"/>
    </location>
</feature>
<keyword evidence="12" id="KW-1185">Reference proteome</keyword>
<sequence length="1133" mass="126903">MQLYFPHINPYDLVSLGTLFSGMTVALLLGLAKKPGQAANLFLGSALAVIILKASGLIPFFLPALGPLLYFYVRQLTSPDRRFRWKDILHFSSLLAGYWLPVWLVLISVIIYLYLSHRLIEDFYQRLRPVLMDRPRYAFRRLDSTLLMLGLFCTASLFNDIFYLAVAFALIAVAVEAVLKPDNDVRPTLPITDRSDVREKGRRLKEAVAANRLYEDAELILTRLAVKLAIHPHDLSRIINLGLEKNFSDFINEFRVREVAWKMQDPAYERLTLLGIAYESGFNSQRTFNRVFKEMTGKTPAEYKNSLKKELPIDKLATPPRIRPLILRLESPPNWARGTLKRNFMFKNYLKIAWRNTIGNKVYSALNITGLAAGISVTLLIALWAWHEYSYDRFLPNYTQLYQIKLNFDQNGDIQTQSGGCLPIANALRNNFPEVKYVAETGWTSRHSLIVGGKKLYQQGMIVGSDFLKMFQFHLLSGNPATVLNEPFSIILTESTAKALFGNDDPIGKVVRIDNGHDVKVAGLMEDIPDNSTLQFNYLLPFSYWEQTEPFVKEARTDWTHYPFDQYVELQPGVTEEQFAPKIKNLLHGHDPIHKVSIVLQPVKNWRLYSEFKNGKAAGGFIVYVRMFCIIGALVLLIACINFVNLFTARSEKKAKEVGVRKAIGSNRANLIFQFLTESVLVTFIAALLAIGMIQLSLPAFNTLTSNSLKIPYAEPLFWVLLLVFVLFTGIVAGSRPAFYLSSFNPIKVLRGTLQMGKAAALPRKILVVIQFTCSIALITGTVIIYQQISHVKSRPVGYDTDRLVMTTISGDLNRNYTALKYALLQSGFVSSVTRSSGPVTDFQAGCSLLNWPGKNAGETVAMNTASVSEDYFKTVGTKMEEGKEFAGTPADTLHVILNEAAVALLRLKAPVGQMVTTEYSKAPLRIIGVVRNAIIGSPFSAIHPALFVYNPSWASTVIYRLKPHINLHDAVSKLAIIFNKFNPAYPYDYQFTDAVYDSKFKQQQLVGKLSAVFAGLTILISCLGLFGLAAYMAEQRTKEIGIRKVLGASVSNVWLLLSKDFIVLVIIGCVIASPLAFYFMNSWLRQYDYRITIGPSVFILSASIAIVITLITISFQAIKAALANPVTSLRNE</sequence>
<dbReference type="EMBL" id="CP139558">
    <property type="protein sequence ID" value="WPU96156.1"/>
    <property type="molecule type" value="Genomic_DNA"/>
</dbReference>
<dbReference type="SMART" id="SM00342">
    <property type="entry name" value="HTH_ARAC"/>
    <property type="match status" value="1"/>
</dbReference>
<feature type="transmembrane region" description="Helical" evidence="9">
    <location>
        <begin position="1054"/>
        <end position="1080"/>
    </location>
</feature>
<dbReference type="Proteomes" id="UP001324380">
    <property type="component" value="Chromosome"/>
</dbReference>
<feature type="transmembrane region" description="Helical" evidence="9">
    <location>
        <begin position="1092"/>
        <end position="1114"/>
    </location>
</feature>
<keyword evidence="5" id="KW-0805">Transcription regulation</keyword>
<dbReference type="Pfam" id="PF12833">
    <property type="entry name" value="HTH_18"/>
    <property type="match status" value="1"/>
</dbReference>
<dbReference type="Pfam" id="PF12704">
    <property type="entry name" value="MacB_PCD"/>
    <property type="match status" value="1"/>
</dbReference>
<keyword evidence="7 9" id="KW-0472">Membrane</keyword>
<feature type="transmembrane region" description="Helical" evidence="9">
    <location>
        <begin position="13"/>
        <end position="32"/>
    </location>
</feature>
<dbReference type="InterPro" id="IPR009057">
    <property type="entry name" value="Homeodomain-like_sf"/>
</dbReference>
<feature type="transmembrane region" description="Helical" evidence="9">
    <location>
        <begin position="669"/>
        <end position="696"/>
    </location>
</feature>
<dbReference type="PANTHER" id="PTHR30572:SF18">
    <property type="entry name" value="ABC-TYPE MACROLIDE FAMILY EXPORT SYSTEM PERMEASE COMPONENT 2"/>
    <property type="match status" value="1"/>
</dbReference>
<feature type="transmembrane region" description="Helical" evidence="9">
    <location>
        <begin position="161"/>
        <end position="179"/>
    </location>
</feature>
<dbReference type="InterPro" id="IPR050250">
    <property type="entry name" value="Macrolide_Exporter_MacB"/>
</dbReference>
<keyword evidence="2" id="KW-1003">Cell membrane</keyword>
<feature type="transmembrane region" description="Helical" evidence="9">
    <location>
        <begin position="621"/>
        <end position="648"/>
    </location>
</feature>
<dbReference type="PROSITE" id="PS00041">
    <property type="entry name" value="HTH_ARAC_FAMILY_1"/>
    <property type="match status" value="1"/>
</dbReference>
<dbReference type="InterPro" id="IPR018062">
    <property type="entry name" value="HTH_AraC-typ_CS"/>
</dbReference>
<dbReference type="InterPro" id="IPR018060">
    <property type="entry name" value="HTH_AraC"/>
</dbReference>